<dbReference type="NCBIfam" id="TIGR02937">
    <property type="entry name" value="sigma70-ECF"/>
    <property type="match status" value="1"/>
</dbReference>
<dbReference type="Pfam" id="PF08281">
    <property type="entry name" value="Sigma70_r4_2"/>
    <property type="match status" value="1"/>
</dbReference>
<evidence type="ECO:0000256" key="3">
    <source>
        <dbReference type="ARBA" id="ARBA00023082"/>
    </source>
</evidence>
<dbReference type="CDD" id="cd06171">
    <property type="entry name" value="Sigma70_r4"/>
    <property type="match status" value="1"/>
</dbReference>
<evidence type="ECO:0000256" key="5">
    <source>
        <dbReference type="ARBA" id="ARBA00023163"/>
    </source>
</evidence>
<dbReference type="InterPro" id="IPR014284">
    <property type="entry name" value="RNA_pol_sigma-70_dom"/>
</dbReference>
<dbReference type="SUPFAM" id="SSF88946">
    <property type="entry name" value="Sigma2 domain of RNA polymerase sigma factors"/>
    <property type="match status" value="1"/>
</dbReference>
<name>A0ABT0B001_9SPHN</name>
<comment type="similarity">
    <text evidence="1">Belongs to the sigma-70 factor family. ECF subfamily.</text>
</comment>
<keyword evidence="9" id="KW-1185">Reference proteome</keyword>
<dbReference type="Proteomes" id="UP001162880">
    <property type="component" value="Unassembled WGS sequence"/>
</dbReference>
<feature type="domain" description="RNA polymerase sigma factor 70 region 4 type 2" evidence="7">
    <location>
        <begin position="127"/>
        <end position="179"/>
    </location>
</feature>
<dbReference type="InterPro" id="IPR039425">
    <property type="entry name" value="RNA_pol_sigma-70-like"/>
</dbReference>
<dbReference type="EMBL" id="JALHLE010000008">
    <property type="protein sequence ID" value="MCJ2178406.1"/>
    <property type="molecule type" value="Genomic_DNA"/>
</dbReference>
<dbReference type="Gene3D" id="1.10.1740.10">
    <property type="match status" value="1"/>
</dbReference>
<organism evidence="8 9">
    <name type="scientific">Novosphingobium album</name>
    <name type="common">ex Hu et al. 2023</name>
    <dbReference type="NCBI Taxonomy" id="2930093"/>
    <lineage>
        <taxon>Bacteria</taxon>
        <taxon>Pseudomonadati</taxon>
        <taxon>Pseudomonadota</taxon>
        <taxon>Alphaproteobacteria</taxon>
        <taxon>Sphingomonadales</taxon>
        <taxon>Sphingomonadaceae</taxon>
        <taxon>Novosphingobium</taxon>
    </lineage>
</organism>
<evidence type="ECO:0000256" key="4">
    <source>
        <dbReference type="ARBA" id="ARBA00023125"/>
    </source>
</evidence>
<keyword evidence="5" id="KW-0804">Transcription</keyword>
<evidence type="ECO:0000256" key="1">
    <source>
        <dbReference type="ARBA" id="ARBA00010641"/>
    </source>
</evidence>
<feature type="domain" description="RNA polymerase sigma-70 region 2" evidence="6">
    <location>
        <begin position="28"/>
        <end position="93"/>
    </location>
</feature>
<gene>
    <name evidence="8" type="ORF">MTR64_07510</name>
</gene>
<comment type="caution">
    <text evidence="8">The sequence shown here is derived from an EMBL/GenBank/DDBJ whole genome shotgun (WGS) entry which is preliminary data.</text>
</comment>
<reference evidence="8" key="1">
    <citation type="submission" date="2022-03" db="EMBL/GenBank/DDBJ databases">
        <title>Identification of a novel bacterium isolated from mangrove sediments.</title>
        <authorList>
            <person name="Pan X."/>
        </authorList>
    </citation>
    <scope>NUCLEOTIDE SEQUENCE</scope>
    <source>
        <strain evidence="8">B2580</strain>
    </source>
</reference>
<evidence type="ECO:0000259" key="6">
    <source>
        <dbReference type="Pfam" id="PF04542"/>
    </source>
</evidence>
<dbReference type="InterPro" id="IPR013325">
    <property type="entry name" value="RNA_pol_sigma_r2"/>
</dbReference>
<keyword evidence="2" id="KW-0805">Transcription regulation</keyword>
<evidence type="ECO:0000256" key="2">
    <source>
        <dbReference type="ARBA" id="ARBA00023015"/>
    </source>
</evidence>
<protein>
    <submittedName>
        <fullName evidence="8">Sigma-70 family RNA polymerase sigma factor</fullName>
    </submittedName>
</protein>
<dbReference type="Pfam" id="PF04542">
    <property type="entry name" value="Sigma70_r2"/>
    <property type="match status" value="1"/>
</dbReference>
<dbReference type="Gene3D" id="1.10.10.10">
    <property type="entry name" value="Winged helix-like DNA-binding domain superfamily/Winged helix DNA-binding domain"/>
    <property type="match status" value="1"/>
</dbReference>
<dbReference type="InterPro" id="IPR013324">
    <property type="entry name" value="RNA_pol_sigma_r3/r4-like"/>
</dbReference>
<dbReference type="SUPFAM" id="SSF88659">
    <property type="entry name" value="Sigma3 and sigma4 domains of RNA polymerase sigma factors"/>
    <property type="match status" value="1"/>
</dbReference>
<dbReference type="InterPro" id="IPR013249">
    <property type="entry name" value="RNA_pol_sigma70_r4_t2"/>
</dbReference>
<evidence type="ECO:0000313" key="9">
    <source>
        <dbReference type="Proteomes" id="UP001162880"/>
    </source>
</evidence>
<dbReference type="PANTHER" id="PTHR43133:SF8">
    <property type="entry name" value="RNA POLYMERASE SIGMA FACTOR HI_1459-RELATED"/>
    <property type="match status" value="1"/>
</dbReference>
<accession>A0ABT0B001</accession>
<dbReference type="RefSeq" id="WP_243992426.1">
    <property type="nucleotide sequence ID" value="NZ_JALHLE010000008.1"/>
</dbReference>
<dbReference type="InterPro" id="IPR007627">
    <property type="entry name" value="RNA_pol_sigma70_r2"/>
</dbReference>
<keyword evidence="4" id="KW-0238">DNA-binding</keyword>
<sequence>MSQEGNRDEAKLVAAARAGDRGAFDQIVAMHAPRLIRLASGMLADLPDAEDAVQDALAAAWLALHRFDPAKPLGPWLSTITINKCRDAMRRRTLRRFFRLGAADRLESLADPEPASDRQFASRQMMEMVQREISRLPQRLKEPFVLVTFDGRSQAEAAAILGVSEKAVEMRIYRARNRLREKFTDF</sequence>
<dbReference type="PANTHER" id="PTHR43133">
    <property type="entry name" value="RNA POLYMERASE ECF-TYPE SIGMA FACTO"/>
    <property type="match status" value="1"/>
</dbReference>
<proteinExistence type="inferred from homology"/>
<evidence type="ECO:0000259" key="7">
    <source>
        <dbReference type="Pfam" id="PF08281"/>
    </source>
</evidence>
<evidence type="ECO:0000313" key="8">
    <source>
        <dbReference type="EMBL" id="MCJ2178406.1"/>
    </source>
</evidence>
<keyword evidence="3" id="KW-0731">Sigma factor</keyword>
<dbReference type="InterPro" id="IPR036388">
    <property type="entry name" value="WH-like_DNA-bd_sf"/>
</dbReference>